<evidence type="ECO:0000256" key="5">
    <source>
        <dbReference type="HAMAP-Rule" id="MF_01333"/>
    </source>
</evidence>
<evidence type="ECO:0000256" key="6">
    <source>
        <dbReference type="RuleBase" id="RU003930"/>
    </source>
</evidence>
<dbReference type="PANTHER" id="PTHR11994">
    <property type="entry name" value="60S RIBOSOMAL PROTEIN L11-RELATED"/>
    <property type="match status" value="1"/>
</dbReference>
<proteinExistence type="inferred from homology"/>
<dbReference type="InterPro" id="IPR020930">
    <property type="entry name" value="Ribosomal_uL5_bac-type"/>
</dbReference>
<evidence type="ECO:0000313" key="10">
    <source>
        <dbReference type="Proteomes" id="UP000177082"/>
    </source>
</evidence>
<dbReference type="FunFam" id="3.30.1440.10:FF:000001">
    <property type="entry name" value="50S ribosomal protein L5"/>
    <property type="match status" value="1"/>
</dbReference>
<evidence type="ECO:0000259" key="8">
    <source>
        <dbReference type="Pfam" id="PF00673"/>
    </source>
</evidence>
<dbReference type="GO" id="GO:0019843">
    <property type="term" value="F:rRNA binding"/>
    <property type="evidence" value="ECO:0007669"/>
    <property type="project" value="UniProtKB-UniRule"/>
</dbReference>
<evidence type="ECO:0000259" key="7">
    <source>
        <dbReference type="Pfam" id="PF00281"/>
    </source>
</evidence>
<keyword evidence="5" id="KW-0699">rRNA-binding</keyword>
<dbReference type="InterPro" id="IPR022803">
    <property type="entry name" value="Ribosomal_uL5_dom_sf"/>
</dbReference>
<dbReference type="GO" id="GO:0000049">
    <property type="term" value="F:tRNA binding"/>
    <property type="evidence" value="ECO:0007669"/>
    <property type="project" value="UniProtKB-UniRule"/>
</dbReference>
<dbReference type="Pfam" id="PF00673">
    <property type="entry name" value="Ribosomal_L5_C"/>
    <property type="match status" value="1"/>
</dbReference>
<accession>A0A1F8BDK6</accession>
<gene>
    <name evidence="5" type="primary">rplE</name>
    <name evidence="9" type="ORF">A2961_04620</name>
</gene>
<keyword evidence="2 5" id="KW-0689">Ribosomal protein</keyword>
<dbReference type="GO" id="GO:0003735">
    <property type="term" value="F:structural constituent of ribosome"/>
    <property type="evidence" value="ECO:0007669"/>
    <property type="project" value="InterPro"/>
</dbReference>
<dbReference type="SUPFAM" id="SSF55282">
    <property type="entry name" value="RL5-like"/>
    <property type="match status" value="1"/>
</dbReference>
<comment type="caution">
    <text evidence="9">The sequence shown here is derived from an EMBL/GenBank/DDBJ whole genome shotgun (WGS) entry which is preliminary data.</text>
</comment>
<dbReference type="PIRSF" id="PIRSF002161">
    <property type="entry name" value="Ribosomal_L5"/>
    <property type="match status" value="1"/>
</dbReference>
<dbReference type="AlphaFoldDB" id="A0A1F8BDK6"/>
<feature type="domain" description="Large ribosomal subunit protein uL5 C-terminal" evidence="8">
    <location>
        <begin position="86"/>
        <end position="178"/>
    </location>
</feature>
<name>A0A1F8BDK6_9BACT</name>
<dbReference type="GO" id="GO:0005840">
    <property type="term" value="C:ribosome"/>
    <property type="evidence" value="ECO:0007669"/>
    <property type="project" value="UniProtKB-KW"/>
</dbReference>
<dbReference type="Gene3D" id="3.30.1440.10">
    <property type="match status" value="1"/>
</dbReference>
<comment type="function">
    <text evidence="5">This is 1 of the proteins that bind and probably mediate the attachment of the 5S RNA into the large ribosomal subunit, where it forms part of the central protuberance. In the 70S ribosome it contacts protein S13 of the 30S subunit (bridge B1b), connecting the 2 subunits; this bridge is implicated in subunit movement. Contacts the P site tRNA; the 5S rRNA and some of its associated proteins might help stabilize positioning of ribosome-bound tRNAs.</text>
</comment>
<dbReference type="Pfam" id="PF00281">
    <property type="entry name" value="Ribosomal_L5"/>
    <property type="match status" value="1"/>
</dbReference>
<evidence type="ECO:0000313" key="9">
    <source>
        <dbReference type="EMBL" id="OGM62030.1"/>
    </source>
</evidence>
<dbReference type="Proteomes" id="UP000177082">
    <property type="component" value="Unassembled WGS sequence"/>
</dbReference>
<dbReference type="HAMAP" id="MF_01333_B">
    <property type="entry name" value="Ribosomal_uL5_B"/>
    <property type="match status" value="1"/>
</dbReference>
<comment type="similarity">
    <text evidence="1 5 6">Belongs to the universal ribosomal protein uL5 family.</text>
</comment>
<feature type="domain" description="Large ribosomal subunit protein uL5 N-terminal" evidence="7">
    <location>
        <begin position="26"/>
        <end position="81"/>
    </location>
</feature>
<dbReference type="GO" id="GO:1990904">
    <property type="term" value="C:ribonucleoprotein complex"/>
    <property type="evidence" value="ECO:0007669"/>
    <property type="project" value="UniProtKB-KW"/>
</dbReference>
<dbReference type="InterPro" id="IPR031310">
    <property type="entry name" value="Ribosomal_uL5_N"/>
</dbReference>
<dbReference type="GO" id="GO:0006412">
    <property type="term" value="P:translation"/>
    <property type="evidence" value="ECO:0007669"/>
    <property type="project" value="UniProtKB-UniRule"/>
</dbReference>
<evidence type="ECO:0000256" key="2">
    <source>
        <dbReference type="ARBA" id="ARBA00022980"/>
    </source>
</evidence>
<dbReference type="InterPro" id="IPR002132">
    <property type="entry name" value="Ribosomal_uL5"/>
</dbReference>
<keyword evidence="3 5" id="KW-0687">Ribonucleoprotein</keyword>
<dbReference type="STRING" id="1802519.A2961_04620"/>
<dbReference type="NCBIfam" id="NF000585">
    <property type="entry name" value="PRK00010.1"/>
    <property type="match status" value="1"/>
</dbReference>
<evidence type="ECO:0000256" key="1">
    <source>
        <dbReference type="ARBA" id="ARBA00008553"/>
    </source>
</evidence>
<protein>
    <recommendedName>
        <fullName evidence="4 5">Large ribosomal subunit protein uL5</fullName>
    </recommendedName>
</protein>
<evidence type="ECO:0000256" key="4">
    <source>
        <dbReference type="ARBA" id="ARBA00035245"/>
    </source>
</evidence>
<dbReference type="EMBL" id="MGHF01000029">
    <property type="protein sequence ID" value="OGM62030.1"/>
    <property type="molecule type" value="Genomic_DNA"/>
</dbReference>
<comment type="subunit">
    <text evidence="5">Part of the 50S ribosomal subunit; part of the 5S rRNA/L5/L18/L25 subcomplex. Contacts the 5S rRNA and the P site tRNA. Forms a bridge to the 30S subunit in the 70S ribosome.</text>
</comment>
<organism evidence="9 10">
    <name type="scientific">Candidatus Woesebacteria bacterium RIFCSPLOWO2_01_FULL_39_21</name>
    <dbReference type="NCBI Taxonomy" id="1802519"/>
    <lineage>
        <taxon>Bacteria</taxon>
        <taxon>Candidatus Woeseibacteriota</taxon>
    </lineage>
</organism>
<keyword evidence="5" id="KW-0694">RNA-binding</keyword>
<evidence type="ECO:0000256" key="3">
    <source>
        <dbReference type="ARBA" id="ARBA00023274"/>
    </source>
</evidence>
<keyword evidence="5" id="KW-0820">tRNA-binding</keyword>
<dbReference type="InterPro" id="IPR031309">
    <property type="entry name" value="Ribosomal_uL5_C"/>
</dbReference>
<reference evidence="9 10" key="1">
    <citation type="journal article" date="2016" name="Nat. Commun.">
        <title>Thousands of microbial genomes shed light on interconnected biogeochemical processes in an aquifer system.</title>
        <authorList>
            <person name="Anantharaman K."/>
            <person name="Brown C.T."/>
            <person name="Hug L.A."/>
            <person name="Sharon I."/>
            <person name="Castelle C.J."/>
            <person name="Probst A.J."/>
            <person name="Thomas B.C."/>
            <person name="Singh A."/>
            <person name="Wilkins M.J."/>
            <person name="Karaoz U."/>
            <person name="Brodie E.L."/>
            <person name="Williams K.H."/>
            <person name="Hubbard S.S."/>
            <person name="Banfield J.F."/>
        </authorList>
    </citation>
    <scope>NUCLEOTIDE SEQUENCE [LARGE SCALE GENOMIC DNA]</scope>
</reference>
<sequence length="181" mass="20339">MKSNLKEKYINKIRPQLKEEFKLKSIMAVPEIGKVVINSGVGFSLKNKELLEKAKKDLAAITGQQPATRKATISVAGFGIRKGMNVGLKVTLRDDAAYNFLNKLFNVVLPRLRDFRGIKRKSFDQNGNYTLGIEEHTVFPEIDLSKVDKPFGMEITIVTKGGDKRMSIRLLELLGAPFEKE</sequence>